<dbReference type="InterPro" id="IPR025315">
    <property type="entry name" value="DUF4220"/>
</dbReference>
<protein>
    <recommendedName>
        <fullName evidence="2">DUF4220 domain-containing protein</fullName>
    </recommendedName>
</protein>
<evidence type="ECO:0000259" key="2">
    <source>
        <dbReference type="Pfam" id="PF13968"/>
    </source>
</evidence>
<reference evidence="3 4" key="1">
    <citation type="submission" date="2024-01" db="EMBL/GenBank/DDBJ databases">
        <title>The genomes of 5 underutilized Papilionoideae crops provide insights into root nodulation and disease resistanc.</title>
        <authorList>
            <person name="Jiang F."/>
        </authorList>
    </citation>
    <scope>NUCLEOTIDE SEQUENCE [LARGE SCALE GENOMIC DNA]</scope>
    <source>
        <strain evidence="3">JINMINGXINNONG_FW02</strain>
        <tissue evidence="3">Leaves</tissue>
    </source>
</reference>
<keyword evidence="1" id="KW-0812">Transmembrane</keyword>
<name>A0AAN9LCK5_PHACN</name>
<evidence type="ECO:0000313" key="3">
    <source>
        <dbReference type="EMBL" id="KAK7333522.1"/>
    </source>
</evidence>
<keyword evidence="4" id="KW-1185">Reference proteome</keyword>
<evidence type="ECO:0000256" key="1">
    <source>
        <dbReference type="SAM" id="Phobius"/>
    </source>
</evidence>
<organism evidence="3 4">
    <name type="scientific">Phaseolus coccineus</name>
    <name type="common">Scarlet runner bean</name>
    <name type="synonym">Phaseolus multiflorus</name>
    <dbReference type="NCBI Taxonomy" id="3886"/>
    <lineage>
        <taxon>Eukaryota</taxon>
        <taxon>Viridiplantae</taxon>
        <taxon>Streptophyta</taxon>
        <taxon>Embryophyta</taxon>
        <taxon>Tracheophyta</taxon>
        <taxon>Spermatophyta</taxon>
        <taxon>Magnoliopsida</taxon>
        <taxon>eudicotyledons</taxon>
        <taxon>Gunneridae</taxon>
        <taxon>Pentapetalae</taxon>
        <taxon>rosids</taxon>
        <taxon>fabids</taxon>
        <taxon>Fabales</taxon>
        <taxon>Fabaceae</taxon>
        <taxon>Papilionoideae</taxon>
        <taxon>50 kb inversion clade</taxon>
        <taxon>NPAAA clade</taxon>
        <taxon>indigoferoid/millettioid clade</taxon>
        <taxon>Phaseoleae</taxon>
        <taxon>Phaseolus</taxon>
    </lineage>
</organism>
<keyword evidence="1" id="KW-1133">Transmembrane helix</keyword>
<gene>
    <name evidence="3" type="ORF">VNO80_30297</name>
</gene>
<dbReference type="Pfam" id="PF13968">
    <property type="entry name" value="DUF4220"/>
    <property type="match status" value="1"/>
</dbReference>
<evidence type="ECO:0000313" key="4">
    <source>
        <dbReference type="Proteomes" id="UP001374584"/>
    </source>
</evidence>
<proteinExistence type="predicted"/>
<sequence length="185" mass="20814">MQIILIFAAPFRKRSRNTLLVSLLWITYLVADVTADFCVGLISNKYGDKDNAVSTIDDYLRAFWTPFLLLHLGGPDTITAFSLEDNELWLRHMLGLMVQVCLTGYVFLLTLPENTLWIPTALVFMAGVIKFAERTRSLQLASLSNFRQSMVNNPDQGSNYAKLVEELKSTQEAGLPVVILNMPNL</sequence>
<dbReference type="PANTHER" id="PTHR31325">
    <property type="entry name" value="OS01G0798800 PROTEIN-RELATED"/>
    <property type="match status" value="1"/>
</dbReference>
<feature type="domain" description="DUF4220" evidence="2">
    <location>
        <begin position="25"/>
        <end position="165"/>
    </location>
</feature>
<dbReference type="Proteomes" id="UP001374584">
    <property type="component" value="Unassembled WGS sequence"/>
</dbReference>
<feature type="transmembrane region" description="Helical" evidence="1">
    <location>
        <begin position="116"/>
        <end position="132"/>
    </location>
</feature>
<accession>A0AAN9LCK5</accession>
<keyword evidence="1" id="KW-0472">Membrane</keyword>
<feature type="transmembrane region" description="Helical" evidence="1">
    <location>
        <begin position="59"/>
        <end position="81"/>
    </location>
</feature>
<dbReference type="AlphaFoldDB" id="A0AAN9LCK5"/>
<feature type="transmembrane region" description="Helical" evidence="1">
    <location>
        <begin position="93"/>
        <end position="110"/>
    </location>
</feature>
<comment type="caution">
    <text evidence="3">The sequence shown here is derived from an EMBL/GenBank/DDBJ whole genome shotgun (WGS) entry which is preliminary data.</text>
</comment>
<dbReference type="EMBL" id="JAYMYR010000011">
    <property type="protein sequence ID" value="KAK7333522.1"/>
    <property type="molecule type" value="Genomic_DNA"/>
</dbReference>